<keyword evidence="7" id="KW-1185">Reference proteome</keyword>
<sequence>MSDTRIVRITPSAALDFSAVRAVVQALDSAEPGSIVLLGDDHATGQNAVSLAAWLAAQTERVRIVAETPVTHTEPFHVATSTATLDYVSRGRAGWSPTAQTDEATAALTGRREAAGYEAWKETGDVARIVRELWTSWDGDAEIRDEETHRFVDREKLHYIDAGATDSVGETYTVKGPSIVPRPPQGELPVVVTVGDPECVAVVDSALKNPQDILVVGDRFVSRDGDRGEVVELHDTSELLTFASQVAA</sequence>
<dbReference type="Proteomes" id="UP000023703">
    <property type="component" value="Chromosome"/>
</dbReference>
<dbReference type="SUPFAM" id="SSF51679">
    <property type="entry name" value="Bacterial luciferase-like"/>
    <property type="match status" value="1"/>
</dbReference>
<evidence type="ECO:0000313" key="6">
    <source>
        <dbReference type="EMBL" id="AHW65343.1"/>
    </source>
</evidence>
<dbReference type="AlphaFoldDB" id="X5DQ60"/>
<name>X5DQ60_9CORY</name>
<dbReference type="GO" id="GO:0004497">
    <property type="term" value="F:monooxygenase activity"/>
    <property type="evidence" value="ECO:0007669"/>
    <property type="project" value="UniProtKB-KW"/>
</dbReference>
<evidence type="ECO:0000256" key="4">
    <source>
        <dbReference type="ARBA" id="ARBA00023033"/>
    </source>
</evidence>
<evidence type="ECO:0000313" key="7">
    <source>
        <dbReference type="Proteomes" id="UP000023703"/>
    </source>
</evidence>
<dbReference type="GO" id="GO:0016705">
    <property type="term" value="F:oxidoreductase activity, acting on paired donors, with incorporation or reduction of molecular oxygen"/>
    <property type="evidence" value="ECO:0007669"/>
    <property type="project" value="InterPro"/>
</dbReference>
<keyword evidence="1" id="KW-0285">Flavoprotein</keyword>
<dbReference type="PANTHER" id="PTHR30011">
    <property type="entry name" value="ALKANESULFONATE MONOOXYGENASE-RELATED"/>
    <property type="match status" value="1"/>
</dbReference>
<keyword evidence="2" id="KW-0288">FMN</keyword>
<dbReference type="OrthoDB" id="4412557at2"/>
<dbReference type="KEGG" id="cgy:CGLY_14535"/>
<gene>
    <name evidence="6" type="ORF">CGLY_14535</name>
</gene>
<reference evidence="6 7" key="1">
    <citation type="journal article" date="2015" name="Int. J. Syst. Evol. Microbiol.">
        <title>Revisiting Corynebacterium glyciniphilum (ex Kubota et al., 1972) sp. nov., nom. rev., isolated from putrefied banana.</title>
        <authorList>
            <person name="Al-Dilaimi A."/>
            <person name="Bednarz H."/>
            <person name="Lomker A."/>
            <person name="Niehaus K."/>
            <person name="Kalinowski J."/>
            <person name="Ruckert C."/>
        </authorList>
    </citation>
    <scope>NUCLEOTIDE SEQUENCE [LARGE SCALE GENOMIC DNA]</scope>
    <source>
        <strain evidence="6">AJ 3170</strain>
    </source>
</reference>
<dbReference type="Pfam" id="PF00296">
    <property type="entry name" value="Bac_luciferase"/>
    <property type="match status" value="1"/>
</dbReference>
<dbReference type="eggNOG" id="COG2141">
    <property type="taxonomic scope" value="Bacteria"/>
</dbReference>
<proteinExistence type="predicted"/>
<keyword evidence="3" id="KW-0560">Oxidoreductase</keyword>
<protein>
    <submittedName>
        <fullName evidence="6">FMNH2-utilizing oxygenase</fullName>
    </submittedName>
</protein>
<organism evidence="6 7">
    <name type="scientific">Corynebacterium glyciniphilum AJ 3170</name>
    <dbReference type="NCBI Taxonomy" id="1404245"/>
    <lineage>
        <taxon>Bacteria</taxon>
        <taxon>Bacillati</taxon>
        <taxon>Actinomycetota</taxon>
        <taxon>Actinomycetes</taxon>
        <taxon>Mycobacteriales</taxon>
        <taxon>Corynebacteriaceae</taxon>
        <taxon>Corynebacterium</taxon>
    </lineage>
</organism>
<evidence type="ECO:0000256" key="1">
    <source>
        <dbReference type="ARBA" id="ARBA00022630"/>
    </source>
</evidence>
<keyword evidence="4" id="KW-0503">Monooxygenase</keyword>
<evidence type="ECO:0000256" key="3">
    <source>
        <dbReference type="ARBA" id="ARBA00023002"/>
    </source>
</evidence>
<dbReference type="PANTHER" id="PTHR30011:SF16">
    <property type="entry name" value="C2H2 FINGER DOMAIN TRANSCRIPTION FACTOR (EUROFUNG)-RELATED"/>
    <property type="match status" value="1"/>
</dbReference>
<dbReference type="InterPro" id="IPR011251">
    <property type="entry name" value="Luciferase-like_dom"/>
</dbReference>
<accession>X5DQ60</accession>
<dbReference type="EMBL" id="CP006842">
    <property type="protein sequence ID" value="AHW65343.1"/>
    <property type="molecule type" value="Genomic_DNA"/>
</dbReference>
<dbReference type="Gene3D" id="3.20.20.30">
    <property type="entry name" value="Luciferase-like domain"/>
    <property type="match status" value="1"/>
</dbReference>
<dbReference type="STRING" id="1404245.CGLY_14535"/>
<evidence type="ECO:0000256" key="2">
    <source>
        <dbReference type="ARBA" id="ARBA00022643"/>
    </source>
</evidence>
<dbReference type="InterPro" id="IPR036661">
    <property type="entry name" value="Luciferase-like_sf"/>
</dbReference>
<feature type="domain" description="Luciferase-like" evidence="5">
    <location>
        <begin position="36"/>
        <end position="201"/>
    </location>
</feature>
<evidence type="ECO:0000259" key="5">
    <source>
        <dbReference type="Pfam" id="PF00296"/>
    </source>
</evidence>
<dbReference type="RefSeq" id="WP_038550351.1">
    <property type="nucleotide sequence ID" value="NZ_CP006842.1"/>
</dbReference>
<dbReference type="InterPro" id="IPR051260">
    <property type="entry name" value="Diverse_substr_monoxygenases"/>
</dbReference>
<dbReference type="HOGENOM" id="CLU_1208132_0_0_11"/>